<keyword evidence="2" id="KW-1185">Reference proteome</keyword>
<dbReference type="Proteomes" id="UP001149165">
    <property type="component" value="Unassembled WGS sequence"/>
</dbReference>
<proteinExistence type="predicted"/>
<sequence length="156" mass="18064">MTRFGDALCIGTVEGSDLGHGGRLWKRILDSHDNLGRSSDPRVQEEYKRLKMQLQKDKLMFEVASETAEGFLTELANMLDRLSEFLEYRGLGVAGIVLRYIGRILKRWRSSPMSPTVVFQWVYRRRWTATRWSSPGRVLDEEQVFIEMGRVGPLRV</sequence>
<accession>A0A9W9G9X1</accession>
<reference evidence="1" key="2">
    <citation type="journal article" date="2023" name="IMA Fungus">
        <title>Comparative genomic study of the Penicillium genus elucidates a diverse pangenome and 15 lateral gene transfer events.</title>
        <authorList>
            <person name="Petersen C."/>
            <person name="Sorensen T."/>
            <person name="Nielsen M.R."/>
            <person name="Sondergaard T.E."/>
            <person name="Sorensen J.L."/>
            <person name="Fitzpatrick D.A."/>
            <person name="Frisvad J.C."/>
            <person name="Nielsen K.L."/>
        </authorList>
    </citation>
    <scope>NUCLEOTIDE SEQUENCE</scope>
    <source>
        <strain evidence="1">IBT 30069</strain>
    </source>
</reference>
<organism evidence="1 2">
    <name type="scientific">Penicillium angulare</name>
    <dbReference type="NCBI Taxonomy" id="116970"/>
    <lineage>
        <taxon>Eukaryota</taxon>
        <taxon>Fungi</taxon>
        <taxon>Dikarya</taxon>
        <taxon>Ascomycota</taxon>
        <taxon>Pezizomycotina</taxon>
        <taxon>Eurotiomycetes</taxon>
        <taxon>Eurotiomycetidae</taxon>
        <taxon>Eurotiales</taxon>
        <taxon>Aspergillaceae</taxon>
        <taxon>Penicillium</taxon>
    </lineage>
</organism>
<comment type="caution">
    <text evidence="1">The sequence shown here is derived from an EMBL/GenBank/DDBJ whole genome shotgun (WGS) entry which is preliminary data.</text>
</comment>
<name>A0A9W9G9X1_9EURO</name>
<evidence type="ECO:0000313" key="2">
    <source>
        <dbReference type="Proteomes" id="UP001149165"/>
    </source>
</evidence>
<evidence type="ECO:0000313" key="1">
    <source>
        <dbReference type="EMBL" id="KAJ5114172.1"/>
    </source>
</evidence>
<dbReference type="EMBL" id="JAPQKH010000002">
    <property type="protein sequence ID" value="KAJ5114172.1"/>
    <property type="molecule type" value="Genomic_DNA"/>
</dbReference>
<gene>
    <name evidence="1" type="ORF">N7456_002706</name>
</gene>
<dbReference type="AlphaFoldDB" id="A0A9W9G9X1"/>
<reference evidence="1" key="1">
    <citation type="submission" date="2022-11" db="EMBL/GenBank/DDBJ databases">
        <authorList>
            <person name="Petersen C."/>
        </authorList>
    </citation>
    <scope>NUCLEOTIDE SEQUENCE</scope>
    <source>
        <strain evidence="1">IBT 30069</strain>
    </source>
</reference>
<protein>
    <submittedName>
        <fullName evidence="1">Uncharacterized protein</fullName>
    </submittedName>
</protein>